<gene>
    <name evidence="11" type="primary">fliR</name>
    <name evidence="11" type="ORF">G5B42_10940</name>
</gene>
<evidence type="ECO:0000313" key="12">
    <source>
        <dbReference type="Proteomes" id="UP000657177"/>
    </source>
</evidence>
<feature type="transmembrane region" description="Helical" evidence="10">
    <location>
        <begin position="212"/>
        <end position="236"/>
    </location>
</feature>
<keyword evidence="11" id="KW-0969">Cilium</keyword>
<dbReference type="GO" id="GO:0005886">
    <property type="term" value="C:plasma membrane"/>
    <property type="evidence" value="ECO:0007669"/>
    <property type="project" value="UniProtKB-SubCell"/>
</dbReference>
<evidence type="ECO:0000256" key="4">
    <source>
        <dbReference type="ARBA" id="ARBA00022475"/>
    </source>
</evidence>
<dbReference type="InterPro" id="IPR006303">
    <property type="entry name" value="FliR"/>
</dbReference>
<feature type="transmembrane region" description="Helical" evidence="10">
    <location>
        <begin position="12"/>
        <end position="31"/>
    </location>
</feature>
<accession>A0A8J6LMR6</accession>
<dbReference type="PANTHER" id="PTHR30065:SF1">
    <property type="entry name" value="SURFACE PRESENTATION OF ANTIGENS PROTEIN SPAR"/>
    <property type="match status" value="1"/>
</dbReference>
<comment type="caution">
    <text evidence="11">The sequence shown here is derived from an EMBL/GenBank/DDBJ whole genome shotgun (WGS) entry which is preliminary data.</text>
</comment>
<sequence>MALVTWSEMQISLFMLVFFRNIGLLTGAPLFQSRNLPSMVRVSIALFLSFVFVPLIQPTITLPAHFGVFVFYLLQEFIIGLLMGYILYLTLAGLQLAGQLVDLPMGFGMVNVLNPYTESQMPIIGQLYYIIALWLFILVKGDHTLFNVLAQSYRLLPVGGELLLAKGLPYIIRAFSGLFWLAVQVALPIFGVLFLTDVGLGVLAKLVPQINVFFIGFPLKAFLGLTLLILSLPVLIRWLAGYFSTSGSVWTELLRFLNTIH</sequence>
<dbReference type="EMBL" id="JAAKDE010000044">
    <property type="protein sequence ID" value="MBA2134044.1"/>
    <property type="molecule type" value="Genomic_DNA"/>
</dbReference>
<keyword evidence="4 10" id="KW-1003">Cell membrane</keyword>
<evidence type="ECO:0000256" key="9">
    <source>
        <dbReference type="NCBIfam" id="TIGR01400"/>
    </source>
</evidence>
<evidence type="ECO:0000256" key="5">
    <source>
        <dbReference type="ARBA" id="ARBA00022692"/>
    </source>
</evidence>
<comment type="function">
    <text evidence="1 10">Role in flagellar biosynthesis.</text>
</comment>
<dbReference type="GO" id="GO:0006605">
    <property type="term" value="P:protein targeting"/>
    <property type="evidence" value="ECO:0007669"/>
    <property type="project" value="UniProtKB-UniRule"/>
</dbReference>
<protein>
    <recommendedName>
        <fullName evidence="3 9">Flagellar biosynthetic protein FliR</fullName>
    </recommendedName>
</protein>
<keyword evidence="11" id="KW-0966">Cell projection</keyword>
<dbReference type="Pfam" id="PF01311">
    <property type="entry name" value="Bac_export_1"/>
    <property type="match status" value="1"/>
</dbReference>
<dbReference type="PANTHER" id="PTHR30065">
    <property type="entry name" value="FLAGELLAR BIOSYNTHETIC PROTEIN FLIR"/>
    <property type="match status" value="1"/>
</dbReference>
<dbReference type="AlphaFoldDB" id="A0A8J6LMR6"/>
<name>A0A8J6LMR6_9FIRM</name>
<comment type="subcellular location">
    <subcellularLocation>
        <location evidence="10">Cell membrane</location>
        <topology evidence="10">Multi-pass membrane protein</topology>
    </subcellularLocation>
    <subcellularLocation>
        <location evidence="10">Bacterial flagellum basal body</location>
    </subcellularLocation>
</comment>
<comment type="similarity">
    <text evidence="2 10">Belongs to the FliR/MopE/SpaR family.</text>
</comment>
<dbReference type="GO" id="GO:0044780">
    <property type="term" value="P:bacterial-type flagellum assembly"/>
    <property type="evidence" value="ECO:0007669"/>
    <property type="project" value="UniProtKB-UniRule"/>
</dbReference>
<evidence type="ECO:0000256" key="2">
    <source>
        <dbReference type="ARBA" id="ARBA00009772"/>
    </source>
</evidence>
<keyword evidence="12" id="KW-1185">Reference proteome</keyword>
<dbReference type="InterPro" id="IPR002010">
    <property type="entry name" value="T3SS_IM_R"/>
</dbReference>
<dbReference type="GO" id="GO:0009425">
    <property type="term" value="C:bacterial-type flagellum basal body"/>
    <property type="evidence" value="ECO:0007669"/>
    <property type="project" value="UniProtKB-SubCell"/>
</dbReference>
<feature type="transmembrane region" description="Helical" evidence="10">
    <location>
        <begin position="123"/>
        <end position="141"/>
    </location>
</feature>
<evidence type="ECO:0000256" key="7">
    <source>
        <dbReference type="ARBA" id="ARBA00023136"/>
    </source>
</evidence>
<evidence type="ECO:0000256" key="10">
    <source>
        <dbReference type="RuleBase" id="RU362071"/>
    </source>
</evidence>
<reference evidence="11" key="1">
    <citation type="submission" date="2020-06" db="EMBL/GenBank/DDBJ databases">
        <title>Novel chitinolytic bacterium.</title>
        <authorList>
            <person name="Ungkulpasvich U."/>
            <person name="Kosugi A."/>
            <person name="Uke A."/>
        </authorList>
    </citation>
    <scope>NUCLEOTIDE SEQUENCE</scope>
    <source>
        <strain evidence="11">UUS1-1</strain>
    </source>
</reference>
<dbReference type="NCBIfam" id="TIGR01400">
    <property type="entry name" value="fliR"/>
    <property type="match status" value="1"/>
</dbReference>
<dbReference type="Proteomes" id="UP000657177">
    <property type="component" value="Unassembled WGS sequence"/>
</dbReference>
<keyword evidence="7 10" id="KW-0472">Membrane</keyword>
<proteinExistence type="inferred from homology"/>
<feature type="transmembrane region" description="Helical" evidence="10">
    <location>
        <begin position="178"/>
        <end position="200"/>
    </location>
</feature>
<evidence type="ECO:0000256" key="6">
    <source>
        <dbReference type="ARBA" id="ARBA00022989"/>
    </source>
</evidence>
<keyword evidence="11" id="KW-0282">Flagellum</keyword>
<dbReference type="PRINTS" id="PR00953">
    <property type="entry name" value="TYPE3IMRPROT"/>
</dbReference>
<keyword evidence="6 10" id="KW-1133">Transmembrane helix</keyword>
<evidence type="ECO:0000256" key="8">
    <source>
        <dbReference type="ARBA" id="ARBA00023143"/>
    </source>
</evidence>
<comment type="caution">
    <text evidence="10">Lacks conserved residue(s) required for the propagation of feature annotation.</text>
</comment>
<keyword evidence="5 10" id="KW-0812">Transmembrane</keyword>
<keyword evidence="8 10" id="KW-0975">Bacterial flagellum</keyword>
<evidence type="ECO:0000256" key="3">
    <source>
        <dbReference type="ARBA" id="ARBA00021717"/>
    </source>
</evidence>
<organism evidence="11 12">
    <name type="scientific">Capillibacterium thermochitinicola</name>
    <dbReference type="NCBI Taxonomy" id="2699427"/>
    <lineage>
        <taxon>Bacteria</taxon>
        <taxon>Bacillati</taxon>
        <taxon>Bacillota</taxon>
        <taxon>Capillibacterium</taxon>
    </lineage>
</organism>
<evidence type="ECO:0000313" key="11">
    <source>
        <dbReference type="EMBL" id="MBA2134044.1"/>
    </source>
</evidence>
<evidence type="ECO:0000256" key="1">
    <source>
        <dbReference type="ARBA" id="ARBA00002578"/>
    </source>
</evidence>